<dbReference type="RefSeq" id="WP_022465958.1">
    <property type="nucleotide sequence ID" value="NZ_JACRSX010000023.1"/>
</dbReference>
<reference evidence="3 4" key="1">
    <citation type="submission" date="2020-08" db="EMBL/GenBank/DDBJ databases">
        <title>Genome public.</title>
        <authorList>
            <person name="Liu C."/>
            <person name="Sun Q."/>
        </authorList>
    </citation>
    <scope>NUCLEOTIDE SEQUENCE [LARGE SCALE GENOMIC DNA]</scope>
    <source>
        <strain evidence="3 4">NSJ-37</strain>
    </source>
</reference>
<proteinExistence type="predicted"/>
<evidence type="ECO:0000256" key="2">
    <source>
        <dbReference type="SAM" id="MobiDB-lite"/>
    </source>
</evidence>
<keyword evidence="4" id="KW-1185">Reference proteome</keyword>
<feature type="compositionally biased region" description="Polar residues" evidence="2">
    <location>
        <begin position="1"/>
        <end position="12"/>
    </location>
</feature>
<evidence type="ECO:0000313" key="3">
    <source>
        <dbReference type="EMBL" id="MBC8563485.1"/>
    </source>
</evidence>
<dbReference type="InterPro" id="IPR024042">
    <property type="entry name" value="TM1646-like_dom_sf"/>
</dbReference>
<protein>
    <submittedName>
        <fullName evidence="3">YaaR family protein</fullName>
    </submittedName>
</protein>
<feature type="region of interest" description="Disordered" evidence="2">
    <location>
        <begin position="1"/>
        <end position="21"/>
    </location>
</feature>
<dbReference type="InterPro" id="IPR005585">
    <property type="entry name" value="DUF327"/>
</dbReference>
<dbReference type="EMBL" id="JACRSX010000023">
    <property type="protein sequence ID" value="MBC8563485.1"/>
    <property type="molecule type" value="Genomic_DNA"/>
</dbReference>
<dbReference type="Proteomes" id="UP000606193">
    <property type="component" value="Unassembled WGS sequence"/>
</dbReference>
<organism evidence="3 4">
    <name type="scientific">Jutongia huaianensis</name>
    <dbReference type="NCBI Taxonomy" id="2763668"/>
    <lineage>
        <taxon>Bacteria</taxon>
        <taxon>Bacillati</taxon>
        <taxon>Bacillota</taxon>
        <taxon>Clostridia</taxon>
        <taxon>Lachnospirales</taxon>
        <taxon>Lachnospiraceae</taxon>
        <taxon>Jutongia</taxon>
    </lineage>
</organism>
<sequence length="146" mass="16998">MDLRVNQLQQPAQIEPKASVPESDGSFRFTLLSSIQEQELQASLAVMMEDITQQGNKLSRRMDIRDMKLYRKMIKEFMNEIVTHSHSFSRENFLDKKGRHRVYGMVKLIDQALDDLAEELMQEEKDHLAILNKIGEIQGMILDLFT</sequence>
<evidence type="ECO:0000313" key="4">
    <source>
        <dbReference type="Proteomes" id="UP000606193"/>
    </source>
</evidence>
<feature type="coiled-coil region" evidence="1">
    <location>
        <begin position="106"/>
        <end position="133"/>
    </location>
</feature>
<comment type="caution">
    <text evidence="3">The sequence shown here is derived from an EMBL/GenBank/DDBJ whole genome shotgun (WGS) entry which is preliminary data.</text>
</comment>
<dbReference type="SUPFAM" id="SSF158397">
    <property type="entry name" value="TM1646-like"/>
    <property type="match status" value="1"/>
</dbReference>
<gene>
    <name evidence="3" type="ORF">H8704_12775</name>
</gene>
<accession>A0ABR7N4F3</accession>
<name>A0ABR7N4F3_9FIRM</name>
<dbReference type="Pfam" id="PF03885">
    <property type="entry name" value="DUF327"/>
    <property type="match status" value="1"/>
</dbReference>
<keyword evidence="1" id="KW-0175">Coiled coil</keyword>
<dbReference type="Gene3D" id="1.20.120.490">
    <property type="entry name" value="Hypothetical protein TM1646-like domain"/>
    <property type="match status" value="1"/>
</dbReference>
<evidence type="ECO:0000256" key="1">
    <source>
        <dbReference type="SAM" id="Coils"/>
    </source>
</evidence>